<reference evidence="4" key="1">
    <citation type="journal article" date="2014" name="Int. J. Syst. Evol. Microbiol.">
        <title>Complete genome sequence of Corynebacterium casei LMG S-19264T (=DSM 44701T), isolated from a smear-ripened cheese.</title>
        <authorList>
            <consortium name="US DOE Joint Genome Institute (JGI-PGF)"/>
            <person name="Walter F."/>
            <person name="Albersmeier A."/>
            <person name="Kalinowski J."/>
            <person name="Ruckert C."/>
        </authorList>
    </citation>
    <scope>NUCLEOTIDE SEQUENCE</scope>
    <source>
        <strain evidence="4">CGMCC 1.15343</strain>
    </source>
</reference>
<dbReference type="SMART" id="SM00257">
    <property type="entry name" value="LysM"/>
    <property type="match status" value="3"/>
</dbReference>
<proteinExistence type="predicted"/>
<protein>
    <recommendedName>
        <fullName evidence="3">LysM domain-containing protein</fullName>
    </recommendedName>
</protein>
<dbReference type="InterPro" id="IPR018392">
    <property type="entry name" value="LysM"/>
</dbReference>
<organism evidence="4 5">
    <name type="scientific">Pedobacter quisquiliarum</name>
    <dbReference type="NCBI Taxonomy" id="1834438"/>
    <lineage>
        <taxon>Bacteria</taxon>
        <taxon>Pseudomonadati</taxon>
        <taxon>Bacteroidota</taxon>
        <taxon>Sphingobacteriia</taxon>
        <taxon>Sphingobacteriales</taxon>
        <taxon>Sphingobacteriaceae</taxon>
        <taxon>Pedobacter</taxon>
    </lineage>
</organism>
<evidence type="ECO:0000256" key="2">
    <source>
        <dbReference type="SAM" id="SignalP"/>
    </source>
</evidence>
<dbReference type="InterPro" id="IPR036779">
    <property type="entry name" value="LysM_dom_sf"/>
</dbReference>
<dbReference type="Gene3D" id="2.40.40.10">
    <property type="entry name" value="RlpA-like domain"/>
    <property type="match status" value="1"/>
</dbReference>
<dbReference type="Gene3D" id="3.10.350.10">
    <property type="entry name" value="LysM domain"/>
    <property type="match status" value="3"/>
</dbReference>
<feature type="chain" id="PRO_5038115823" description="LysM domain-containing protein" evidence="2">
    <location>
        <begin position="22"/>
        <end position="397"/>
    </location>
</feature>
<dbReference type="InterPro" id="IPR036908">
    <property type="entry name" value="RlpA-like_sf"/>
</dbReference>
<dbReference type="PROSITE" id="PS51782">
    <property type="entry name" value="LYSM"/>
    <property type="match status" value="2"/>
</dbReference>
<evidence type="ECO:0000313" key="5">
    <source>
        <dbReference type="Proteomes" id="UP000651668"/>
    </source>
</evidence>
<feature type="region of interest" description="Disordered" evidence="1">
    <location>
        <begin position="167"/>
        <end position="219"/>
    </location>
</feature>
<feature type="domain" description="LysM" evidence="3">
    <location>
        <begin position="225"/>
        <end position="268"/>
    </location>
</feature>
<dbReference type="EMBL" id="BMIL01000009">
    <property type="protein sequence ID" value="GGC72102.1"/>
    <property type="molecule type" value="Genomic_DNA"/>
</dbReference>
<dbReference type="CDD" id="cd00118">
    <property type="entry name" value="LysM"/>
    <property type="match status" value="3"/>
</dbReference>
<sequence>MYKYITVLLATNLMFLANVKAHSVIDSIGVENLNGSKVIIHQIVKNDTYYSVGRRYNVSPKEIMTFNENKYLQVGVLIKIPTKLPFDNKPAQASAKNNASNAESVEPTLIDYEVKPKDNLNSIARAHGTTVPELRRINELRTINLRIGQQLKVPAPVDAASAAQETVVAQNPAPQTGNVRAGNNTRPVEQPKPILPPGTNTAATRPQSKPVDSTNRNPALNEKFVEHTVASNETMYSIATTYKMTIDQLKAKNNLPNNSLRVGQKLLISGQYPVKTEPAADSLDDATIKDPSLRGDASRYGLNQVDEKGTAVWITDQDLDPVKMLVLHRTAPVGTIVKITNPMTNRSAFAKVVGKYTENESTRDVILVMTKAVADSIGAIDKRFFCNITYSGQDNEQ</sequence>
<dbReference type="Pfam" id="PF01476">
    <property type="entry name" value="LysM"/>
    <property type="match status" value="3"/>
</dbReference>
<dbReference type="Proteomes" id="UP000651668">
    <property type="component" value="Unassembled WGS sequence"/>
</dbReference>
<evidence type="ECO:0000256" key="1">
    <source>
        <dbReference type="SAM" id="MobiDB-lite"/>
    </source>
</evidence>
<feature type="domain" description="LysM" evidence="3">
    <location>
        <begin position="110"/>
        <end position="153"/>
    </location>
</feature>
<reference evidence="4" key="2">
    <citation type="submission" date="2020-09" db="EMBL/GenBank/DDBJ databases">
        <authorList>
            <person name="Sun Q."/>
            <person name="Zhou Y."/>
        </authorList>
    </citation>
    <scope>NUCLEOTIDE SEQUENCE</scope>
    <source>
        <strain evidence="4">CGMCC 1.15343</strain>
    </source>
</reference>
<gene>
    <name evidence="4" type="ORF">GCM10011387_27060</name>
</gene>
<accession>A0A916XHG1</accession>
<dbReference type="SUPFAM" id="SSF54106">
    <property type="entry name" value="LysM domain"/>
    <property type="match status" value="3"/>
</dbReference>
<dbReference type="GO" id="GO:0008932">
    <property type="term" value="F:lytic endotransglycosylase activity"/>
    <property type="evidence" value="ECO:0007669"/>
    <property type="project" value="TreeGrafter"/>
</dbReference>
<feature type="signal peptide" evidence="2">
    <location>
        <begin position="1"/>
        <end position="21"/>
    </location>
</feature>
<feature type="compositionally biased region" description="Polar residues" evidence="1">
    <location>
        <begin position="167"/>
        <end position="187"/>
    </location>
</feature>
<dbReference type="PANTHER" id="PTHR33734">
    <property type="entry name" value="LYSM DOMAIN-CONTAINING GPI-ANCHORED PROTEIN 2"/>
    <property type="match status" value="1"/>
</dbReference>
<dbReference type="AlphaFoldDB" id="A0A916XHG1"/>
<keyword evidence="5" id="KW-1185">Reference proteome</keyword>
<name>A0A916XHG1_9SPHI</name>
<comment type="caution">
    <text evidence="4">The sequence shown here is derived from an EMBL/GenBank/DDBJ whole genome shotgun (WGS) entry which is preliminary data.</text>
</comment>
<dbReference type="PANTHER" id="PTHR33734:SF22">
    <property type="entry name" value="MEMBRANE-BOUND LYTIC MUREIN TRANSGLYCOSYLASE D"/>
    <property type="match status" value="1"/>
</dbReference>
<feature type="compositionally biased region" description="Polar residues" evidence="1">
    <location>
        <begin position="198"/>
        <end position="218"/>
    </location>
</feature>
<evidence type="ECO:0000259" key="3">
    <source>
        <dbReference type="PROSITE" id="PS51782"/>
    </source>
</evidence>
<dbReference type="RefSeq" id="WP_188627457.1">
    <property type="nucleotide sequence ID" value="NZ_BMIL01000009.1"/>
</dbReference>
<keyword evidence="2" id="KW-0732">Signal</keyword>
<evidence type="ECO:0000313" key="4">
    <source>
        <dbReference type="EMBL" id="GGC72102.1"/>
    </source>
</evidence>